<comment type="caution">
    <text evidence="4">The sequence shown here is derived from an EMBL/GenBank/DDBJ whole genome shotgun (WGS) entry which is preliminary data.</text>
</comment>
<dbReference type="AlphaFoldDB" id="A0A2S7SR65"/>
<gene>
    <name evidence="4" type="ORF">CJD36_019285</name>
</gene>
<dbReference type="InterPro" id="IPR001126">
    <property type="entry name" value="UmuC"/>
</dbReference>
<dbReference type="CDD" id="cd03468">
    <property type="entry name" value="PolY_like"/>
    <property type="match status" value="1"/>
</dbReference>
<dbReference type="GO" id="GO:0016740">
    <property type="term" value="F:transferase activity"/>
    <property type="evidence" value="ECO:0007669"/>
    <property type="project" value="UniProtKB-KW"/>
</dbReference>
<keyword evidence="4" id="KW-0808">Transferase</keyword>
<evidence type="ECO:0000256" key="2">
    <source>
        <dbReference type="ARBA" id="ARBA00022763"/>
    </source>
</evidence>
<dbReference type="Gene3D" id="3.30.70.270">
    <property type="match status" value="1"/>
</dbReference>
<protein>
    <submittedName>
        <fullName evidence="4">Nucleotidyltransferase</fullName>
    </submittedName>
</protein>
<dbReference type="RefSeq" id="WP_105040839.1">
    <property type="nucleotide sequence ID" value="NZ_PPSL01000006.1"/>
</dbReference>
<dbReference type="PANTHER" id="PTHR35369:SF2">
    <property type="entry name" value="BLR3025 PROTEIN"/>
    <property type="match status" value="1"/>
</dbReference>
<dbReference type="OrthoDB" id="625722at2"/>
<dbReference type="Proteomes" id="UP000239872">
    <property type="component" value="Unassembled WGS sequence"/>
</dbReference>
<name>A0A2S7SR65_9BACT</name>
<keyword evidence="2" id="KW-0227">DNA damage</keyword>
<organism evidence="4 5">
    <name type="scientific">Flavipsychrobacter stenotrophus</name>
    <dbReference type="NCBI Taxonomy" id="2077091"/>
    <lineage>
        <taxon>Bacteria</taxon>
        <taxon>Pseudomonadati</taxon>
        <taxon>Bacteroidota</taxon>
        <taxon>Chitinophagia</taxon>
        <taxon>Chitinophagales</taxon>
        <taxon>Chitinophagaceae</taxon>
        <taxon>Flavipsychrobacter</taxon>
    </lineage>
</organism>
<comment type="similarity">
    <text evidence="1">Belongs to the DNA polymerase type-Y family.</text>
</comment>
<evidence type="ECO:0000259" key="3">
    <source>
        <dbReference type="Pfam" id="PF00817"/>
    </source>
</evidence>
<dbReference type="InterPro" id="IPR043128">
    <property type="entry name" value="Rev_trsase/Diguanyl_cyclase"/>
</dbReference>
<dbReference type="EMBL" id="PPSL01000006">
    <property type="protein sequence ID" value="PQJ09389.1"/>
    <property type="molecule type" value="Genomic_DNA"/>
</dbReference>
<dbReference type="GO" id="GO:0006281">
    <property type="term" value="P:DNA repair"/>
    <property type="evidence" value="ECO:0007669"/>
    <property type="project" value="InterPro"/>
</dbReference>
<feature type="domain" description="UmuC" evidence="3">
    <location>
        <begin position="12"/>
        <end position="152"/>
    </location>
</feature>
<accession>A0A2S7SR65</accession>
<reference evidence="4 5" key="1">
    <citation type="submission" date="2018-01" db="EMBL/GenBank/DDBJ databases">
        <title>A novel member of the phylum Bacteroidetes isolated from glacier ice.</title>
        <authorList>
            <person name="Liu Q."/>
            <person name="Xin Y.-H."/>
        </authorList>
    </citation>
    <scope>NUCLEOTIDE SEQUENCE [LARGE SCALE GENOMIC DNA]</scope>
    <source>
        <strain evidence="4 5">RB1R16</strain>
    </source>
</reference>
<evidence type="ECO:0000313" key="4">
    <source>
        <dbReference type="EMBL" id="PQJ09389.1"/>
    </source>
</evidence>
<dbReference type="Pfam" id="PF00817">
    <property type="entry name" value="IMS"/>
    <property type="match status" value="1"/>
</dbReference>
<dbReference type="SUPFAM" id="SSF56672">
    <property type="entry name" value="DNA/RNA polymerases"/>
    <property type="match status" value="1"/>
</dbReference>
<evidence type="ECO:0000313" key="5">
    <source>
        <dbReference type="Proteomes" id="UP000239872"/>
    </source>
</evidence>
<proteinExistence type="inferred from homology"/>
<dbReference type="InterPro" id="IPR043502">
    <property type="entry name" value="DNA/RNA_pol_sf"/>
</dbReference>
<keyword evidence="5" id="KW-1185">Reference proteome</keyword>
<dbReference type="Gene3D" id="3.40.1170.60">
    <property type="match status" value="1"/>
</dbReference>
<evidence type="ECO:0000256" key="1">
    <source>
        <dbReference type="ARBA" id="ARBA00010945"/>
    </source>
</evidence>
<dbReference type="PANTHER" id="PTHR35369">
    <property type="entry name" value="BLR3025 PROTEIN-RELATED"/>
    <property type="match status" value="1"/>
</dbReference>
<sequence length="498" mass="56626">MGKRFVALWFRHLTTDWMIRRRPELSDRPFVFASPERGRMVVSAANIAAEAKGIMAKMVVADCRAILPSLEVLDEIPGQATKLLRAIAEWCIRFTPVAAVDEPDGIMLDVSGCPHLWGGERPYLIDLLQKLRGFGYDVRAAIADTAGAAWAVCHFGKVKPIIEPCCQLEALLPLPPASLRLEVETLQKLEKLGLHQVSSFINMPRRALRRRFGDTLLLRLDQALGQEPEIIHPIQPIEPYHERLPCMEPIRTGTGIEIALQQLLETMCQRLVDEGKGLRKSIFKGFRIDGNIQQIVIGTVRPSRNVAHLFKLFENKIPGITPALGFELFILEAPVVEDIAIAQETLWHTSEHDDVAISELLDRIGGKVGMHTIHRYLPDEHYWPERSYKVTTALQEKPATDWRTDLPRPLYILPQPEIIEVTVPIPDYPPMLFIYKGALHTIIKADGPERIEQEWWITGGLQRDYYCVEDEKGGRYWLFRSGHYSSGEPEWYIHGFFA</sequence>
<dbReference type="InterPro" id="IPR050356">
    <property type="entry name" value="SulA_CellDiv_inhibitor"/>
</dbReference>